<reference evidence="2" key="1">
    <citation type="submission" date="2019-08" db="EMBL/GenBank/DDBJ databases">
        <authorList>
            <person name="Kucharzyk K."/>
            <person name="Murdoch R.W."/>
            <person name="Higgins S."/>
            <person name="Loffler F."/>
        </authorList>
    </citation>
    <scope>NUCLEOTIDE SEQUENCE</scope>
</reference>
<dbReference type="EMBL" id="VSSQ01018025">
    <property type="protein sequence ID" value="MPM60856.1"/>
    <property type="molecule type" value="Genomic_DNA"/>
</dbReference>
<evidence type="ECO:0000256" key="1">
    <source>
        <dbReference type="SAM" id="MobiDB-lite"/>
    </source>
</evidence>
<dbReference type="AlphaFoldDB" id="A0A645B722"/>
<feature type="compositionally biased region" description="Basic and acidic residues" evidence="1">
    <location>
        <begin position="8"/>
        <end position="23"/>
    </location>
</feature>
<gene>
    <name evidence="2" type="ORF">SDC9_107710</name>
</gene>
<proteinExistence type="predicted"/>
<name>A0A645B722_9ZZZZ</name>
<feature type="compositionally biased region" description="Basic and acidic residues" evidence="1">
    <location>
        <begin position="38"/>
        <end position="49"/>
    </location>
</feature>
<sequence length="135" mass="14823">MSDQIPESPDHGERERVERHDVHLGASSAENLICTGGDARHRGTREREEQDPIVGFAFCNSFEMGVSCGERAGRLSDTRSAEHDSEFGLRRYDSLLLRVLRGEGHGRSGMSMRPSVSPQTASIADRAIGGWRVSA</sequence>
<organism evidence="2">
    <name type="scientific">bioreactor metagenome</name>
    <dbReference type="NCBI Taxonomy" id="1076179"/>
    <lineage>
        <taxon>unclassified sequences</taxon>
        <taxon>metagenomes</taxon>
        <taxon>ecological metagenomes</taxon>
    </lineage>
</organism>
<accession>A0A645B722</accession>
<feature type="region of interest" description="Disordered" evidence="1">
    <location>
        <begin position="1"/>
        <end position="49"/>
    </location>
</feature>
<evidence type="ECO:0000313" key="2">
    <source>
        <dbReference type="EMBL" id="MPM60856.1"/>
    </source>
</evidence>
<protein>
    <submittedName>
        <fullName evidence="2">Uncharacterized protein</fullName>
    </submittedName>
</protein>
<comment type="caution">
    <text evidence="2">The sequence shown here is derived from an EMBL/GenBank/DDBJ whole genome shotgun (WGS) entry which is preliminary data.</text>
</comment>